<reference evidence="1 2" key="1">
    <citation type="journal article" date="2022" name="bioRxiv">
        <title>An ancient truncated duplication of the anti-Mullerian hormone receptor type 2 gene is a potential conserved master sex determinant in the Pangasiidae catfish family.</title>
        <authorList>
            <person name="Wen M."/>
            <person name="Pan Q."/>
            <person name="Jouanno E."/>
            <person name="Montfort J."/>
            <person name="Zahm M."/>
            <person name="Cabau C."/>
            <person name="Klopp C."/>
            <person name="Iampietro C."/>
            <person name="Roques C."/>
            <person name="Bouchez O."/>
            <person name="Castinel A."/>
            <person name="Donnadieu C."/>
            <person name="Parrinello H."/>
            <person name="Poncet C."/>
            <person name="Belmonte E."/>
            <person name="Gautier V."/>
            <person name="Avarre J.-C."/>
            <person name="Dugue R."/>
            <person name="Gustiano R."/>
            <person name="Ha T.T.T."/>
            <person name="Campet M."/>
            <person name="Sriphairoj K."/>
            <person name="Ribolli J."/>
            <person name="de Almeida F.L."/>
            <person name="Desvignes T."/>
            <person name="Postlethwait J.H."/>
            <person name="Bucao C.F."/>
            <person name="Robinson-Rechavi M."/>
            <person name="Bobe J."/>
            <person name="Herpin A."/>
            <person name="Guiguen Y."/>
        </authorList>
    </citation>
    <scope>NUCLEOTIDE SEQUENCE [LARGE SCALE GENOMIC DNA]</scope>
    <source>
        <strain evidence="1">YG-Dec2019</strain>
    </source>
</reference>
<dbReference type="EMBL" id="CM040456">
    <property type="protein sequence ID" value="MCI4376021.1"/>
    <property type="molecule type" value="Genomic_DNA"/>
</dbReference>
<protein>
    <submittedName>
        <fullName evidence="1">Uncharacterized protein</fullName>
    </submittedName>
</protein>
<evidence type="ECO:0000313" key="2">
    <source>
        <dbReference type="Proteomes" id="UP000829447"/>
    </source>
</evidence>
<sequence>GAWKTAEHRYSFWKRERERVKEEGGCEATARTRLPSTGRNGGDWVMNLILQVQRDSLVWHAQRGVFESSGRVPQLGTL</sequence>
<gene>
    <name evidence="1" type="ORF">PGIGA_G00183270</name>
</gene>
<accession>A0ACC5WAW6</accession>
<name>A0ACC5WAW6_PANGG</name>
<dbReference type="Proteomes" id="UP000829447">
    <property type="component" value="Linkage Group LG3"/>
</dbReference>
<keyword evidence="2" id="KW-1185">Reference proteome</keyword>
<evidence type="ECO:0000313" key="1">
    <source>
        <dbReference type="EMBL" id="MCI4376021.1"/>
    </source>
</evidence>
<proteinExistence type="predicted"/>
<organism evidence="1 2">
    <name type="scientific">Pangasianodon gigas</name>
    <name type="common">Mekong giant catfish</name>
    <name type="synonym">Pangasius gigas</name>
    <dbReference type="NCBI Taxonomy" id="30993"/>
    <lineage>
        <taxon>Eukaryota</taxon>
        <taxon>Metazoa</taxon>
        <taxon>Chordata</taxon>
        <taxon>Craniata</taxon>
        <taxon>Vertebrata</taxon>
        <taxon>Euteleostomi</taxon>
        <taxon>Actinopterygii</taxon>
        <taxon>Neopterygii</taxon>
        <taxon>Teleostei</taxon>
        <taxon>Ostariophysi</taxon>
        <taxon>Siluriformes</taxon>
        <taxon>Pangasiidae</taxon>
        <taxon>Pangasianodon</taxon>
    </lineage>
</organism>
<feature type="non-terminal residue" evidence="1">
    <location>
        <position position="1"/>
    </location>
</feature>
<comment type="caution">
    <text evidence="1">The sequence shown here is derived from an EMBL/GenBank/DDBJ whole genome shotgun (WGS) entry which is preliminary data.</text>
</comment>